<organism evidence="1 2">
    <name type="scientific">Moniliophthora roreri (strain MCA 2997)</name>
    <name type="common">Cocoa frosty pod rot fungus</name>
    <name type="synonym">Crinipellis roreri</name>
    <dbReference type="NCBI Taxonomy" id="1381753"/>
    <lineage>
        <taxon>Eukaryota</taxon>
        <taxon>Fungi</taxon>
        <taxon>Dikarya</taxon>
        <taxon>Basidiomycota</taxon>
        <taxon>Agaricomycotina</taxon>
        <taxon>Agaricomycetes</taxon>
        <taxon>Agaricomycetidae</taxon>
        <taxon>Agaricales</taxon>
        <taxon>Marasmiineae</taxon>
        <taxon>Marasmiaceae</taxon>
        <taxon>Moniliophthora</taxon>
    </lineage>
</organism>
<reference evidence="1 2" key="1">
    <citation type="journal article" date="2014" name="BMC Genomics">
        <title>Genome and secretome analysis of the hemibiotrophic fungal pathogen, Moniliophthora roreri, which causes frosty pod rot disease of cacao: mechanisms of the biotrophic and necrotrophic phases.</title>
        <authorList>
            <person name="Meinhardt L.W."/>
            <person name="Costa G.G.L."/>
            <person name="Thomazella D.P.T."/>
            <person name="Teixeira P.J.P.L."/>
            <person name="Carazzolle M.F."/>
            <person name="Schuster S.C."/>
            <person name="Carlson J.E."/>
            <person name="Guiltinan M.J."/>
            <person name="Mieczkowski P."/>
            <person name="Farmer A."/>
            <person name="Ramaraj T."/>
            <person name="Crozier J."/>
            <person name="Davis R.E."/>
            <person name="Shao J."/>
            <person name="Melnick R.L."/>
            <person name="Pereira G.A.G."/>
            <person name="Bailey B.A."/>
        </authorList>
    </citation>
    <scope>NUCLEOTIDE SEQUENCE [LARGE SCALE GENOMIC DNA]</scope>
    <source>
        <strain evidence="1 2">MCA 2997</strain>
    </source>
</reference>
<sequence>MDSQESMSNADNTVSKGVQIEDQRSSIFLPQEILQKIFEEHLIFPPTLIDMHSQTWRHPAYRQNMKTKTSLIFVCRDWYNAAIHLLYRDVSIWHLVELDMFIHTLQSSPRSLGTLVKEISLAFLIPSSKDPGAARRILINVLQSVTNHCPNLSKLALVPLPDIDGIAGLAGSFEVTGSEQGDLDFCSRITDLRLGGYSIPALGFEPFIPLTHTVETLTLNLECPDDRVTLPIPAIEWKSLRWFRYWCPSARIIDLDNLSQSWNMPRLERFSVLSTHTTLQAIYRFVSRHGQNLDYMNIHWDVQRLQVLLDRTPKLRHLVLTTPRSSTEITNTIVHATLQWLDTWDGLGWHFPVMYDDTYWQGQGPPYAIDRHFVTQCKLPMLKSFRMFDSCLLASPYDSDLSAVITPDVFHPENGADIAKLRFLRVETKQDGDFIMRNDMVHVEEGFDIHSQAEQDEADDSDYVYCTDSSDSDYETDESACDSLCDILCTTEGSRPTTYVAWHASPDHCQYSGI</sequence>
<protein>
    <submittedName>
        <fullName evidence="1">Uncharacterized protein</fullName>
    </submittedName>
</protein>
<dbReference type="OrthoDB" id="3258555at2759"/>
<gene>
    <name evidence="1" type="ORF">Moror_4928</name>
</gene>
<evidence type="ECO:0000313" key="2">
    <source>
        <dbReference type="Proteomes" id="UP000017559"/>
    </source>
</evidence>
<dbReference type="Proteomes" id="UP000017559">
    <property type="component" value="Unassembled WGS sequence"/>
</dbReference>
<dbReference type="InterPro" id="IPR032675">
    <property type="entry name" value="LRR_dom_sf"/>
</dbReference>
<keyword evidence="2" id="KW-1185">Reference proteome</keyword>
<proteinExistence type="predicted"/>
<dbReference type="EMBL" id="AWSO01000930">
    <property type="protein sequence ID" value="ESK86455.1"/>
    <property type="molecule type" value="Genomic_DNA"/>
</dbReference>
<evidence type="ECO:0000313" key="1">
    <source>
        <dbReference type="EMBL" id="ESK86455.1"/>
    </source>
</evidence>
<accession>V2X1W5</accession>
<dbReference type="Gene3D" id="3.80.10.10">
    <property type="entry name" value="Ribonuclease Inhibitor"/>
    <property type="match status" value="1"/>
</dbReference>
<dbReference type="HOGENOM" id="CLU_530059_0_0_1"/>
<name>V2X1W5_MONRO</name>
<dbReference type="AlphaFoldDB" id="V2X1W5"/>
<comment type="caution">
    <text evidence="1">The sequence shown here is derived from an EMBL/GenBank/DDBJ whole genome shotgun (WGS) entry which is preliminary data.</text>
</comment>
<dbReference type="KEGG" id="mrr:Moror_4928"/>